<dbReference type="Pfam" id="PF02310">
    <property type="entry name" value="B12-binding"/>
    <property type="match status" value="1"/>
</dbReference>
<dbReference type="GO" id="GO:0031419">
    <property type="term" value="F:cobalamin binding"/>
    <property type="evidence" value="ECO:0007669"/>
    <property type="project" value="InterPro"/>
</dbReference>
<organism evidence="7">
    <name type="scientific">marine sediment metagenome</name>
    <dbReference type="NCBI Taxonomy" id="412755"/>
    <lineage>
        <taxon>unclassified sequences</taxon>
        <taxon>metagenomes</taxon>
        <taxon>ecological metagenomes</taxon>
    </lineage>
</organism>
<dbReference type="InterPro" id="IPR051198">
    <property type="entry name" value="BchE-like"/>
</dbReference>
<dbReference type="GO" id="GO:0051536">
    <property type="term" value="F:iron-sulfur cluster binding"/>
    <property type="evidence" value="ECO:0007669"/>
    <property type="project" value="UniProtKB-KW"/>
</dbReference>
<dbReference type="InterPro" id="IPR036724">
    <property type="entry name" value="Cobalamin-bd_sf"/>
</dbReference>
<dbReference type="PANTHER" id="PTHR43409">
    <property type="entry name" value="ANAEROBIC MAGNESIUM-PROTOPORPHYRIN IX MONOMETHYL ESTER CYCLASE-RELATED"/>
    <property type="match status" value="1"/>
</dbReference>
<comment type="cofactor">
    <cofactor evidence="1">
        <name>[4Fe-4S] cluster</name>
        <dbReference type="ChEBI" id="CHEBI:49883"/>
    </cofactor>
</comment>
<dbReference type="Gene3D" id="3.40.50.280">
    <property type="entry name" value="Cobalamin-binding domain"/>
    <property type="match status" value="1"/>
</dbReference>
<keyword evidence="2" id="KW-0949">S-adenosyl-L-methionine</keyword>
<keyword evidence="4" id="KW-0408">Iron</keyword>
<feature type="non-terminal residue" evidence="7">
    <location>
        <position position="91"/>
    </location>
</feature>
<comment type="caution">
    <text evidence="7">The sequence shown here is derived from an EMBL/GenBank/DDBJ whole genome shotgun (WGS) entry which is preliminary data.</text>
</comment>
<gene>
    <name evidence="7" type="ORF">S01H4_65929</name>
</gene>
<sequence>LGIFILGTLMKNRGWEVEIFYEESRQIDFSITSGADLVGISTITSTAPRAYMVADKIRKTGVPVIMGGAHVTFMTEEALEHADFVIRGEGE</sequence>
<dbReference type="PANTHER" id="PTHR43409:SF7">
    <property type="entry name" value="BLL1977 PROTEIN"/>
    <property type="match status" value="1"/>
</dbReference>
<reference evidence="7" key="1">
    <citation type="journal article" date="2014" name="Front. Microbiol.">
        <title>High frequency of phylogenetically diverse reductive dehalogenase-homologous genes in deep subseafloor sedimentary metagenomes.</title>
        <authorList>
            <person name="Kawai M."/>
            <person name="Futagami T."/>
            <person name="Toyoda A."/>
            <person name="Takaki Y."/>
            <person name="Nishi S."/>
            <person name="Hori S."/>
            <person name="Arai W."/>
            <person name="Tsubouchi T."/>
            <person name="Morono Y."/>
            <person name="Uchiyama I."/>
            <person name="Ito T."/>
            <person name="Fujiyama A."/>
            <person name="Inagaki F."/>
            <person name="Takami H."/>
        </authorList>
    </citation>
    <scope>NUCLEOTIDE SEQUENCE</scope>
    <source>
        <strain evidence="7">Expedition CK06-06</strain>
    </source>
</reference>
<dbReference type="GO" id="GO:0046872">
    <property type="term" value="F:metal ion binding"/>
    <property type="evidence" value="ECO:0007669"/>
    <property type="project" value="UniProtKB-KW"/>
</dbReference>
<keyword evidence="3" id="KW-0479">Metal-binding</keyword>
<dbReference type="SUPFAM" id="SSF52242">
    <property type="entry name" value="Cobalamin (vitamin B12)-binding domain"/>
    <property type="match status" value="1"/>
</dbReference>
<feature type="domain" description="B12-binding" evidence="6">
    <location>
        <begin position="1"/>
        <end position="91"/>
    </location>
</feature>
<evidence type="ECO:0000256" key="1">
    <source>
        <dbReference type="ARBA" id="ARBA00001966"/>
    </source>
</evidence>
<name>X1FL10_9ZZZZ</name>
<feature type="non-terminal residue" evidence="7">
    <location>
        <position position="1"/>
    </location>
</feature>
<evidence type="ECO:0000259" key="6">
    <source>
        <dbReference type="PROSITE" id="PS51332"/>
    </source>
</evidence>
<evidence type="ECO:0000313" key="7">
    <source>
        <dbReference type="EMBL" id="GAH30044.1"/>
    </source>
</evidence>
<evidence type="ECO:0000256" key="2">
    <source>
        <dbReference type="ARBA" id="ARBA00022691"/>
    </source>
</evidence>
<dbReference type="EMBL" id="BART01040558">
    <property type="protein sequence ID" value="GAH30044.1"/>
    <property type="molecule type" value="Genomic_DNA"/>
</dbReference>
<evidence type="ECO:0000256" key="3">
    <source>
        <dbReference type="ARBA" id="ARBA00022723"/>
    </source>
</evidence>
<evidence type="ECO:0000256" key="5">
    <source>
        <dbReference type="ARBA" id="ARBA00023014"/>
    </source>
</evidence>
<evidence type="ECO:0000256" key="4">
    <source>
        <dbReference type="ARBA" id="ARBA00023004"/>
    </source>
</evidence>
<dbReference type="AlphaFoldDB" id="X1FL10"/>
<dbReference type="PROSITE" id="PS51332">
    <property type="entry name" value="B12_BINDING"/>
    <property type="match status" value="1"/>
</dbReference>
<protein>
    <recommendedName>
        <fullName evidence="6">B12-binding domain-containing protein</fullName>
    </recommendedName>
</protein>
<proteinExistence type="predicted"/>
<keyword evidence="5" id="KW-0411">Iron-sulfur</keyword>
<accession>X1FL10</accession>
<dbReference type="InterPro" id="IPR006158">
    <property type="entry name" value="Cobalamin-bd"/>
</dbReference>